<dbReference type="PANTHER" id="PTHR47326:SF1">
    <property type="entry name" value="HTH PSQ-TYPE DOMAIN-CONTAINING PROTEIN"/>
    <property type="match status" value="1"/>
</dbReference>
<gene>
    <name evidence="1" type="ORF">NQ318_011094</name>
</gene>
<dbReference type="GO" id="GO:0003676">
    <property type="term" value="F:nucleic acid binding"/>
    <property type="evidence" value="ECO:0007669"/>
    <property type="project" value="InterPro"/>
</dbReference>
<evidence type="ECO:0000313" key="1">
    <source>
        <dbReference type="EMBL" id="KAJ8954419.1"/>
    </source>
</evidence>
<evidence type="ECO:0000313" key="2">
    <source>
        <dbReference type="Proteomes" id="UP001162162"/>
    </source>
</evidence>
<sequence>MSHPRDPKRCTKIATFRYSKIACPPASIPRVIYPCGYILVESRRFDSGTIGQGSRDLSRRFRLRQAVGWYRSRQGRTGPAFVTIKIDRKLFIANLIIYQSKKIECTSIDNLYKKLQLRFQSSKNFISSKMGLPPHNARINTNWLNTTFKDRWIGTYGPIRWPARSPDLTTLDFWLWGYIQDQVYLTPPVNEENLRQIIIRACREIPPILYLMRPMPYSEDARHVLITPTANLSSTCNITKTIVHEIVSESLGMRKVCAKLVPKVLTDDQKARRDITKTIVHEIVSESLGMRKVCAKLVPKVLTDDQKARRVLQPQTTAARQPLFSLLEKNSNKNPDKSFATPKQYTAIDERISPAQSASSGQIRMQEFSNQEIQQRISWSGLIEAK</sequence>
<accession>A0AAV8YTT7</accession>
<dbReference type="EMBL" id="JAPWTK010000048">
    <property type="protein sequence ID" value="KAJ8954419.1"/>
    <property type="molecule type" value="Genomic_DNA"/>
</dbReference>
<organism evidence="1 2">
    <name type="scientific">Aromia moschata</name>
    <dbReference type="NCBI Taxonomy" id="1265417"/>
    <lineage>
        <taxon>Eukaryota</taxon>
        <taxon>Metazoa</taxon>
        <taxon>Ecdysozoa</taxon>
        <taxon>Arthropoda</taxon>
        <taxon>Hexapoda</taxon>
        <taxon>Insecta</taxon>
        <taxon>Pterygota</taxon>
        <taxon>Neoptera</taxon>
        <taxon>Endopterygota</taxon>
        <taxon>Coleoptera</taxon>
        <taxon>Polyphaga</taxon>
        <taxon>Cucujiformia</taxon>
        <taxon>Chrysomeloidea</taxon>
        <taxon>Cerambycidae</taxon>
        <taxon>Cerambycinae</taxon>
        <taxon>Callichromatini</taxon>
        <taxon>Aromia</taxon>
    </lineage>
</organism>
<comment type="caution">
    <text evidence="1">The sequence shown here is derived from an EMBL/GenBank/DDBJ whole genome shotgun (WGS) entry which is preliminary data.</text>
</comment>
<reference evidence="1" key="1">
    <citation type="journal article" date="2023" name="Insect Mol. Biol.">
        <title>Genome sequencing provides insights into the evolution of gene families encoding plant cell wall-degrading enzymes in longhorned beetles.</title>
        <authorList>
            <person name="Shin N.R."/>
            <person name="Okamura Y."/>
            <person name="Kirsch R."/>
            <person name="Pauchet Y."/>
        </authorList>
    </citation>
    <scope>NUCLEOTIDE SEQUENCE</scope>
    <source>
        <strain evidence="1">AMC_N1</strain>
    </source>
</reference>
<dbReference type="PANTHER" id="PTHR47326">
    <property type="entry name" value="TRANSPOSABLE ELEMENT TC3 TRANSPOSASE-LIKE PROTEIN"/>
    <property type="match status" value="1"/>
</dbReference>
<keyword evidence="2" id="KW-1185">Reference proteome</keyword>
<name>A0AAV8YTT7_9CUCU</name>
<protein>
    <submittedName>
        <fullName evidence="1">Uncharacterized protein</fullName>
    </submittedName>
</protein>
<proteinExistence type="predicted"/>
<dbReference type="AlphaFoldDB" id="A0AAV8YTT7"/>
<dbReference type="Gene3D" id="3.30.420.10">
    <property type="entry name" value="Ribonuclease H-like superfamily/Ribonuclease H"/>
    <property type="match status" value="1"/>
</dbReference>
<dbReference type="InterPro" id="IPR036397">
    <property type="entry name" value="RNaseH_sf"/>
</dbReference>
<dbReference type="Proteomes" id="UP001162162">
    <property type="component" value="Unassembled WGS sequence"/>
</dbReference>